<dbReference type="InterPro" id="IPR024077">
    <property type="entry name" value="Neurolysin/TOP_dom2"/>
</dbReference>
<dbReference type="InterPro" id="IPR034005">
    <property type="entry name" value="M3A_DCP"/>
</dbReference>
<feature type="domain" description="Peptidase M3A/M3B catalytic" evidence="8">
    <location>
        <begin position="225"/>
        <end position="665"/>
    </location>
</feature>
<keyword evidence="4 7" id="KW-0378">Hydrolase</keyword>
<evidence type="ECO:0000256" key="7">
    <source>
        <dbReference type="RuleBase" id="RU003435"/>
    </source>
</evidence>
<dbReference type="GO" id="GO:0046872">
    <property type="term" value="F:metal ion binding"/>
    <property type="evidence" value="ECO:0007669"/>
    <property type="project" value="UniProtKB-UniRule"/>
</dbReference>
<dbReference type="RefSeq" id="WP_072247075.1">
    <property type="nucleotide sequence ID" value="NZ_FBYC01000004.1"/>
</dbReference>
<dbReference type="AlphaFoldDB" id="A0A0P7VUL9"/>
<dbReference type="STRING" id="1666912.Ga0058931_3064"/>
<dbReference type="InterPro" id="IPR045090">
    <property type="entry name" value="Pept_M3A_M3B"/>
</dbReference>
<organism evidence="10 11">
    <name type="scientific">Roseibaca calidilacus</name>
    <dbReference type="NCBI Taxonomy" id="1666912"/>
    <lineage>
        <taxon>Bacteria</taxon>
        <taxon>Pseudomonadati</taxon>
        <taxon>Pseudomonadota</taxon>
        <taxon>Alphaproteobacteria</taxon>
        <taxon>Rhodobacterales</taxon>
        <taxon>Paracoccaceae</taxon>
        <taxon>Roseinatronobacter</taxon>
    </lineage>
</organism>
<evidence type="ECO:0000313" key="10">
    <source>
        <dbReference type="EMBL" id="KPP90795.1"/>
    </source>
</evidence>
<dbReference type="InterPro" id="IPR024079">
    <property type="entry name" value="MetalloPept_cat_dom_sf"/>
</dbReference>
<dbReference type="Proteomes" id="UP000182045">
    <property type="component" value="Unassembled WGS sequence"/>
</dbReference>
<dbReference type="GO" id="GO:0006508">
    <property type="term" value="P:proteolysis"/>
    <property type="evidence" value="ECO:0007669"/>
    <property type="project" value="UniProtKB-KW"/>
</dbReference>
<proteinExistence type="inferred from homology"/>
<dbReference type="GO" id="GO:0004222">
    <property type="term" value="F:metalloendopeptidase activity"/>
    <property type="evidence" value="ECO:0007669"/>
    <property type="project" value="InterPro"/>
</dbReference>
<name>A0A0P7VUL9_9RHOB</name>
<sequence>MTNPLLADWHSDFELPPFAQITDDHFAPAFDAAMAEGRAAYAAIANNPEAPSYANTIEAMEQADALLDRVAGVFFNLAGADSTPAREDLQRDLSPKLSAYSSEIINNRALFDRIEALWAARDTLGLDPEQDRVLMLYRRMFLRAGAALQGDAAARLTEVKSRLASLGTQFTQNLLADERDWVMPVDDLSGLPDFVVASARAAAEERGLSGHVITLSRSLIVPFLQFSTRRDLRERAYTAWAARGANGGATDNRAIAAEVLALRAERAKLLGYNTFADYKLETEMAGTPQAVRDLLMQVWTPARAKAVADAEKLEAMLHADGQPSPLQPWDWRYYAEKLRRAEHDLDEAALKPYLSLDNMIAAAFDCAHRLFGLEFRALDVPLYHPDARAWEVTRAGRHMAVFIGDYFARGSKRSGAWCSTMRSQRKLGGDVRPIVVNICNFAKGDPALLSYDDARTLFHEFGHALHQMLSDVTHGFISGTSVARDFVELPSQLYEHWLEVPEVLAQHARHVTTGEPMPQDLLERLLGAQNFDQGFSTVEYVASAMVDLEFHAGPPPSDPMQKQAEVLDALGMPQAIRMRHATPHFAHVFAGDGYSSGYYSYMWSEVMDADAFDAFVEAGDAFDPETAGKLERFILSAGGSKEAEALYTAFRGRMPGVDALLRGRGLAA</sequence>
<evidence type="ECO:0000256" key="2">
    <source>
        <dbReference type="ARBA" id="ARBA00022670"/>
    </source>
</evidence>
<evidence type="ECO:0000259" key="8">
    <source>
        <dbReference type="Pfam" id="PF01432"/>
    </source>
</evidence>
<dbReference type="Proteomes" id="UP000050413">
    <property type="component" value="Unassembled WGS sequence"/>
</dbReference>
<evidence type="ECO:0000256" key="3">
    <source>
        <dbReference type="ARBA" id="ARBA00022723"/>
    </source>
</evidence>
<dbReference type="CDD" id="cd06456">
    <property type="entry name" value="M3A_DCP"/>
    <property type="match status" value="1"/>
</dbReference>
<keyword evidence="2 7" id="KW-0645">Protease</keyword>
<gene>
    <name evidence="10" type="primary">dcp</name>
    <name evidence="9" type="ORF">Ga0058931_3064</name>
    <name evidence="10" type="ORF">HLUCCA05_05120</name>
</gene>
<comment type="cofactor">
    <cofactor evidence="7">
        <name>Zn(2+)</name>
        <dbReference type="ChEBI" id="CHEBI:29105"/>
    </cofactor>
    <text evidence="7">Binds 1 zinc ion.</text>
</comment>
<keyword evidence="5 7" id="KW-0862">Zinc</keyword>
<protein>
    <submittedName>
        <fullName evidence="9 10">Peptidyl-dipeptidase Dcp</fullName>
    </submittedName>
</protein>
<dbReference type="Gene3D" id="1.10.1370.40">
    <property type="match status" value="1"/>
</dbReference>
<dbReference type="PANTHER" id="PTHR43660:SF1">
    <property type="entry name" value="DIPEPTIDYL CARBOXYPEPTIDASE"/>
    <property type="match status" value="1"/>
</dbReference>
<dbReference type="EMBL" id="FBYC01000004">
    <property type="protein sequence ID" value="CUX83576.1"/>
    <property type="molecule type" value="Genomic_DNA"/>
</dbReference>
<evidence type="ECO:0000313" key="12">
    <source>
        <dbReference type="Proteomes" id="UP000182045"/>
    </source>
</evidence>
<reference evidence="10 11" key="1">
    <citation type="submission" date="2015-09" db="EMBL/GenBank/DDBJ databases">
        <title>Identification and resolution of microdiversity through metagenomic sequencing of parallel consortia.</title>
        <authorList>
            <person name="Nelson W.C."/>
            <person name="Romine M.F."/>
            <person name="Lindemann S.R."/>
        </authorList>
    </citation>
    <scope>NUCLEOTIDE SEQUENCE [LARGE SCALE GENOMIC DNA]</scope>
    <source>
        <strain evidence="10">HL-91</strain>
    </source>
</reference>
<comment type="similarity">
    <text evidence="1 7">Belongs to the peptidase M3 family.</text>
</comment>
<evidence type="ECO:0000256" key="4">
    <source>
        <dbReference type="ARBA" id="ARBA00022801"/>
    </source>
</evidence>
<dbReference type="PATRIC" id="fig|1666912.4.peg.2776"/>
<dbReference type="GO" id="GO:0004180">
    <property type="term" value="F:carboxypeptidase activity"/>
    <property type="evidence" value="ECO:0007669"/>
    <property type="project" value="TreeGrafter"/>
</dbReference>
<dbReference type="Pfam" id="PF01432">
    <property type="entry name" value="Peptidase_M3"/>
    <property type="match status" value="1"/>
</dbReference>
<dbReference type="Gene3D" id="3.40.390.10">
    <property type="entry name" value="Collagenase (Catalytic Domain)"/>
    <property type="match status" value="1"/>
</dbReference>
<comment type="caution">
    <text evidence="10">The sequence shown here is derived from an EMBL/GenBank/DDBJ whole genome shotgun (WGS) entry which is preliminary data.</text>
</comment>
<keyword evidence="12" id="KW-1185">Reference proteome</keyword>
<evidence type="ECO:0000256" key="1">
    <source>
        <dbReference type="ARBA" id="ARBA00006040"/>
    </source>
</evidence>
<dbReference type="EMBL" id="LJSG01000016">
    <property type="protein sequence ID" value="KPP90795.1"/>
    <property type="molecule type" value="Genomic_DNA"/>
</dbReference>
<evidence type="ECO:0000313" key="9">
    <source>
        <dbReference type="EMBL" id="CUX83576.1"/>
    </source>
</evidence>
<dbReference type="Gene3D" id="1.10.1370.10">
    <property type="entry name" value="Neurolysin, domain 3"/>
    <property type="match status" value="1"/>
</dbReference>
<evidence type="ECO:0000313" key="11">
    <source>
        <dbReference type="Proteomes" id="UP000050413"/>
    </source>
</evidence>
<keyword evidence="3 7" id="KW-0479">Metal-binding</keyword>
<evidence type="ECO:0000256" key="5">
    <source>
        <dbReference type="ARBA" id="ARBA00022833"/>
    </source>
</evidence>
<reference evidence="9 12" key="2">
    <citation type="submission" date="2016-01" db="EMBL/GenBank/DDBJ databases">
        <authorList>
            <person name="Varghese N."/>
        </authorList>
    </citation>
    <scope>NUCLEOTIDE SEQUENCE [LARGE SCALE GENOMIC DNA]</scope>
    <source>
        <strain evidence="9 12">HL-91</strain>
    </source>
</reference>
<evidence type="ECO:0000256" key="6">
    <source>
        <dbReference type="ARBA" id="ARBA00023049"/>
    </source>
</evidence>
<dbReference type="InterPro" id="IPR001567">
    <property type="entry name" value="Pept_M3A_M3B_dom"/>
</dbReference>
<dbReference type="OrthoDB" id="9773538at2"/>
<dbReference type="SUPFAM" id="SSF55486">
    <property type="entry name" value="Metalloproteases ('zincins'), catalytic domain"/>
    <property type="match status" value="1"/>
</dbReference>
<dbReference type="GO" id="GO:0005829">
    <property type="term" value="C:cytosol"/>
    <property type="evidence" value="ECO:0007669"/>
    <property type="project" value="TreeGrafter"/>
</dbReference>
<keyword evidence="6 7" id="KW-0482">Metalloprotease</keyword>
<dbReference type="PANTHER" id="PTHR43660">
    <property type="entry name" value="DIPEPTIDYL CARBOXYPEPTIDASE"/>
    <property type="match status" value="1"/>
</dbReference>
<accession>A0A0P7VUL9</accession>